<name>A0A6G6Y503_9SPHN</name>
<dbReference type="AlphaFoldDB" id="A0A6G6Y503"/>
<dbReference type="InterPro" id="IPR027417">
    <property type="entry name" value="P-loop_NTPase"/>
</dbReference>
<protein>
    <submittedName>
        <fullName evidence="1">AAA family ATPase</fullName>
    </submittedName>
</protein>
<reference evidence="1 2" key="1">
    <citation type="submission" date="2020-02" db="EMBL/GenBank/DDBJ databases">
        <authorList>
            <person name="Zheng R.K."/>
            <person name="Sun C.M."/>
        </authorList>
    </citation>
    <scope>NUCLEOTIDE SEQUENCE [LARGE SCALE GENOMIC DNA]</scope>
    <source>
        <strain evidence="2">zrk23</strain>
    </source>
</reference>
<dbReference type="Proteomes" id="UP000501568">
    <property type="component" value="Chromosome"/>
</dbReference>
<sequence length="516" mass="56334">MAAPKAQEHADPQAELLAFLEGGEPLGPVERRIDTHGAHVLLTRDRAWKMKRAAHYAYLDFSTRDRRREALEAELRLNRRTAPELYLGMAPVTRGSDGALALGGEGEPVEWLLEMRRFPDDALLDDIAARKGLEPPLLTALADRIVALHAEAERYSGGDGAARIAAILDGNRRSFADVADVIPAEQAQALDTLQRAELDRCAARLDARARAGRIRHGHGDLHLRNIALIDGAPVLFDCLEFDAELATVDVLYDLAFLLMDLWHRGQRIDANIVANRYLDVSPQGAGGYSLLPLFLSIRAAIRGHVAAAAARSTGEETKIAEARDYCRLAADLLAPAAPRLVAVGGLSGTGKSSVARLIGAWIGRAPGARVLRSDVFRKRLAGVSPETRLPPESYTAAASDHTYEALFESAEDHLRCGSSVILDAVFSSRSEREVAQMIAERDRVPFHGIWLEAPEQERIARVSVRSGDASDAGPTVARDQSRKSVGDLGSWLRLRANRPLDIVAQAARAFLERRRR</sequence>
<dbReference type="KEGG" id="spzr:G5C33_07530"/>
<accession>A0A6G6Y503</accession>
<dbReference type="PANTHER" id="PTHR43883:SF1">
    <property type="entry name" value="GLUCONOKINASE"/>
    <property type="match status" value="1"/>
</dbReference>
<dbReference type="SUPFAM" id="SSF52540">
    <property type="entry name" value="P-loop containing nucleoside triphosphate hydrolases"/>
    <property type="match status" value="1"/>
</dbReference>
<dbReference type="EMBL" id="CP049109">
    <property type="protein sequence ID" value="QIG79656.1"/>
    <property type="molecule type" value="Genomic_DNA"/>
</dbReference>
<keyword evidence="2" id="KW-1185">Reference proteome</keyword>
<organism evidence="1 2">
    <name type="scientific">Stakelama tenebrarum</name>
    <dbReference type="NCBI Taxonomy" id="2711215"/>
    <lineage>
        <taxon>Bacteria</taxon>
        <taxon>Pseudomonadati</taxon>
        <taxon>Pseudomonadota</taxon>
        <taxon>Alphaproteobacteria</taxon>
        <taxon>Sphingomonadales</taxon>
        <taxon>Sphingomonadaceae</taxon>
        <taxon>Stakelama</taxon>
    </lineage>
</organism>
<dbReference type="Gene3D" id="3.40.50.300">
    <property type="entry name" value="P-loop containing nucleotide triphosphate hydrolases"/>
    <property type="match status" value="1"/>
</dbReference>
<proteinExistence type="predicted"/>
<dbReference type="InterPro" id="IPR052732">
    <property type="entry name" value="Cell-binding_unc_protein"/>
</dbReference>
<gene>
    <name evidence="1" type="ORF">G5C33_07530</name>
</gene>
<dbReference type="SUPFAM" id="SSF56112">
    <property type="entry name" value="Protein kinase-like (PK-like)"/>
    <property type="match status" value="1"/>
</dbReference>
<dbReference type="RefSeq" id="WP_165326656.1">
    <property type="nucleotide sequence ID" value="NZ_CP049109.1"/>
</dbReference>
<dbReference type="Pfam" id="PF13671">
    <property type="entry name" value="AAA_33"/>
    <property type="match status" value="1"/>
</dbReference>
<evidence type="ECO:0000313" key="1">
    <source>
        <dbReference type="EMBL" id="QIG79656.1"/>
    </source>
</evidence>
<dbReference type="PANTHER" id="PTHR43883">
    <property type="entry name" value="SLR0207 PROTEIN"/>
    <property type="match status" value="1"/>
</dbReference>
<dbReference type="InterPro" id="IPR011009">
    <property type="entry name" value="Kinase-like_dom_sf"/>
</dbReference>
<evidence type="ECO:0000313" key="2">
    <source>
        <dbReference type="Proteomes" id="UP000501568"/>
    </source>
</evidence>